<evidence type="ECO:0000313" key="3">
    <source>
        <dbReference type="Proteomes" id="UP001499910"/>
    </source>
</evidence>
<sequence>MTTETPKATPPLTPARLSRAASHGFSLTPDATERAALAEELGIDGIRKLRFEGELIPEGKADWRLEATLGATVVQPCVVTLDPVVTRIDMPITRRFLADMTPPDPDDKGEAEMPEDDTTEPLPDRIDPAFVMAEALALHLPDYPRAEGADLGEAVFAEPGTDPMTDEDAKPLAGLKALRDKLAGGENGDG</sequence>
<feature type="region of interest" description="Disordered" evidence="1">
    <location>
        <begin position="1"/>
        <end position="21"/>
    </location>
</feature>
<feature type="region of interest" description="Disordered" evidence="1">
    <location>
        <begin position="97"/>
        <end position="124"/>
    </location>
</feature>
<organism evidence="2 3">
    <name type="scientific">[Roseibacterium] beibuensis</name>
    <dbReference type="NCBI Taxonomy" id="1193142"/>
    <lineage>
        <taxon>Bacteria</taxon>
        <taxon>Pseudomonadati</taxon>
        <taxon>Pseudomonadota</taxon>
        <taxon>Alphaproteobacteria</taxon>
        <taxon>Rhodobacterales</taxon>
        <taxon>Roseobacteraceae</taxon>
        <taxon>Roseicyclus</taxon>
    </lineage>
</organism>
<keyword evidence="3" id="KW-1185">Reference proteome</keyword>
<dbReference type="Proteomes" id="UP001499910">
    <property type="component" value="Unassembled WGS sequence"/>
</dbReference>
<reference evidence="3" key="1">
    <citation type="journal article" date="2019" name="Int. J. Syst. Evol. Microbiol.">
        <title>The Global Catalogue of Microorganisms (GCM) 10K type strain sequencing project: providing services to taxonomists for standard genome sequencing and annotation.</title>
        <authorList>
            <consortium name="The Broad Institute Genomics Platform"/>
            <consortium name="The Broad Institute Genome Sequencing Center for Infectious Disease"/>
            <person name="Wu L."/>
            <person name="Ma J."/>
        </authorList>
    </citation>
    <scope>NUCLEOTIDE SEQUENCE [LARGE SCALE GENOMIC DNA]</scope>
    <source>
        <strain evidence="3">JCM 18015</strain>
    </source>
</reference>
<evidence type="ECO:0000256" key="1">
    <source>
        <dbReference type="SAM" id="MobiDB-lite"/>
    </source>
</evidence>
<dbReference type="Pfam" id="PF02620">
    <property type="entry name" value="YceD"/>
    <property type="match status" value="1"/>
</dbReference>
<dbReference type="EMBL" id="BAABHW010000005">
    <property type="protein sequence ID" value="GAA5078743.1"/>
    <property type="molecule type" value="Genomic_DNA"/>
</dbReference>
<comment type="caution">
    <text evidence="2">The sequence shown here is derived from an EMBL/GenBank/DDBJ whole genome shotgun (WGS) entry which is preliminary data.</text>
</comment>
<accession>A0ABP9LHQ8</accession>
<dbReference type="RefSeq" id="WP_259552804.1">
    <property type="nucleotide sequence ID" value="NZ_BAABHW010000005.1"/>
</dbReference>
<dbReference type="InterPro" id="IPR003772">
    <property type="entry name" value="YceD"/>
</dbReference>
<proteinExistence type="predicted"/>
<gene>
    <name evidence="2" type="ORF">GCM10023209_30210</name>
</gene>
<name>A0ABP9LHQ8_9RHOB</name>
<evidence type="ECO:0000313" key="2">
    <source>
        <dbReference type="EMBL" id="GAA5078743.1"/>
    </source>
</evidence>
<protein>
    <submittedName>
        <fullName evidence="2">YceD family protein</fullName>
    </submittedName>
</protein>